<dbReference type="AlphaFoldDB" id="A0A822CE02"/>
<comment type="caution">
    <text evidence="1">The sequence shown here is derived from an EMBL/GenBank/DDBJ whole genome shotgun (WGS) entry which is preliminary data.</text>
</comment>
<dbReference type="EMBL" id="CAJOBR010047058">
    <property type="protein sequence ID" value="CAF5041333.1"/>
    <property type="molecule type" value="Genomic_DNA"/>
</dbReference>
<gene>
    <name evidence="1" type="ORF">QYT958_LOCUS41409</name>
</gene>
<evidence type="ECO:0000313" key="1">
    <source>
        <dbReference type="EMBL" id="CAF5041333.1"/>
    </source>
</evidence>
<proteinExistence type="predicted"/>
<organism evidence="1 2">
    <name type="scientific">Rotaria socialis</name>
    <dbReference type="NCBI Taxonomy" id="392032"/>
    <lineage>
        <taxon>Eukaryota</taxon>
        <taxon>Metazoa</taxon>
        <taxon>Spiralia</taxon>
        <taxon>Gnathifera</taxon>
        <taxon>Rotifera</taxon>
        <taxon>Eurotatoria</taxon>
        <taxon>Bdelloidea</taxon>
        <taxon>Philodinida</taxon>
        <taxon>Philodinidae</taxon>
        <taxon>Rotaria</taxon>
    </lineage>
</organism>
<evidence type="ECO:0000313" key="2">
    <source>
        <dbReference type="Proteomes" id="UP000663848"/>
    </source>
</evidence>
<sequence>DLLLVKKHHLINDLKRKVEDLTVNVPAAVDQGIANLGLDNEAMVNFPLPKAVGKFVFAG</sequence>
<reference evidence="1" key="1">
    <citation type="submission" date="2021-02" db="EMBL/GenBank/DDBJ databases">
        <authorList>
            <person name="Nowell W R."/>
        </authorList>
    </citation>
    <scope>NUCLEOTIDE SEQUENCE</scope>
</reference>
<name>A0A822CE02_9BILA</name>
<feature type="non-terminal residue" evidence="1">
    <location>
        <position position="1"/>
    </location>
</feature>
<dbReference type="Proteomes" id="UP000663848">
    <property type="component" value="Unassembled WGS sequence"/>
</dbReference>
<accession>A0A822CE02</accession>
<protein>
    <submittedName>
        <fullName evidence="1">Uncharacterized protein</fullName>
    </submittedName>
</protein>